<dbReference type="PANTHER" id="PTHR11695">
    <property type="entry name" value="ALCOHOL DEHYDROGENASE RELATED"/>
    <property type="match status" value="1"/>
</dbReference>
<dbReference type="SMART" id="SM00829">
    <property type="entry name" value="PKS_ER"/>
    <property type="match status" value="1"/>
</dbReference>
<dbReference type="SUPFAM" id="SSF51735">
    <property type="entry name" value="NAD(P)-binding Rossmann-fold domains"/>
    <property type="match status" value="1"/>
</dbReference>
<evidence type="ECO:0000313" key="2">
    <source>
        <dbReference type="EMBL" id="TCT32676.1"/>
    </source>
</evidence>
<dbReference type="PANTHER" id="PTHR11695:SF648">
    <property type="entry name" value="ZINC-BINDING OXIDOREDUCTASE"/>
    <property type="match status" value="1"/>
</dbReference>
<dbReference type="SUPFAM" id="SSF50129">
    <property type="entry name" value="GroES-like"/>
    <property type="match status" value="1"/>
</dbReference>
<comment type="caution">
    <text evidence="2">The sequence shown here is derived from an EMBL/GenBank/DDBJ whole genome shotgun (WGS) entry which is preliminary data.</text>
</comment>
<dbReference type="InterPro" id="IPR021795">
    <property type="entry name" value="DUF3363"/>
</dbReference>
<dbReference type="AlphaFoldDB" id="A0A4R3NIC0"/>
<dbReference type="EMBL" id="SMAR01000038">
    <property type="protein sequence ID" value="TCT32676.1"/>
    <property type="molecule type" value="Genomic_DNA"/>
</dbReference>
<keyword evidence="3" id="KW-1185">Reference proteome</keyword>
<reference evidence="2 3" key="1">
    <citation type="submission" date="2019-03" db="EMBL/GenBank/DDBJ databases">
        <title>Freshwater and sediment microbial communities from various areas in North America, analyzing microbe dynamics in response to fracking.</title>
        <authorList>
            <person name="Lamendella R."/>
        </authorList>
    </citation>
    <scope>NUCLEOTIDE SEQUENCE [LARGE SCALE GENOMIC DNA]</scope>
    <source>
        <strain evidence="2 3">175.2</strain>
    </source>
</reference>
<dbReference type="InterPro" id="IPR036291">
    <property type="entry name" value="NAD(P)-bd_dom_sf"/>
</dbReference>
<dbReference type="Gene3D" id="3.40.50.720">
    <property type="entry name" value="NAD(P)-binding Rossmann-like Domain"/>
    <property type="match status" value="1"/>
</dbReference>
<dbReference type="InterPro" id="IPR050700">
    <property type="entry name" value="YIM1/Zinc_Alcohol_DH_Fams"/>
</dbReference>
<feature type="domain" description="Enoyl reductase (ER)" evidence="1">
    <location>
        <begin position="10"/>
        <end position="255"/>
    </location>
</feature>
<dbReference type="RefSeq" id="WP_132313855.1">
    <property type="nucleotide sequence ID" value="NZ_SMAR01000038.1"/>
</dbReference>
<dbReference type="InterPro" id="IPR020843">
    <property type="entry name" value="ER"/>
</dbReference>
<organism evidence="2 3">
    <name type="scientific">Martelella mediterranea</name>
    <dbReference type="NCBI Taxonomy" id="293089"/>
    <lineage>
        <taxon>Bacteria</taxon>
        <taxon>Pseudomonadati</taxon>
        <taxon>Pseudomonadota</taxon>
        <taxon>Alphaproteobacteria</taxon>
        <taxon>Hyphomicrobiales</taxon>
        <taxon>Aurantimonadaceae</taxon>
        <taxon>Martelella</taxon>
    </lineage>
</organism>
<dbReference type="CDD" id="cd05289">
    <property type="entry name" value="MDR_like_2"/>
    <property type="match status" value="1"/>
</dbReference>
<name>A0A4R3NIC0_9HYPH</name>
<dbReference type="Pfam" id="PF08240">
    <property type="entry name" value="ADH_N"/>
    <property type="match status" value="1"/>
</dbReference>
<evidence type="ECO:0000313" key="3">
    <source>
        <dbReference type="Proteomes" id="UP000295097"/>
    </source>
</evidence>
<dbReference type="Pfam" id="PF11843">
    <property type="entry name" value="DUF3363"/>
    <property type="match status" value="1"/>
</dbReference>
<proteinExistence type="predicted"/>
<protein>
    <submittedName>
        <fullName evidence="2">Alcohol dehydrogenase-like protein</fullName>
    </submittedName>
</protein>
<evidence type="ECO:0000259" key="1">
    <source>
        <dbReference type="SMART" id="SM00829"/>
    </source>
</evidence>
<dbReference type="InterPro" id="IPR011032">
    <property type="entry name" value="GroES-like_sf"/>
</dbReference>
<sequence>MKRIQYLKYGGPEELRIAEVNLPEPVREQIRVQVRAAAVNPMDWKIRRGEMKMMTGSHFPRGLGHDFSGVIDAVGSEVERFKVGDEVFGATEIRQAGAFAEYVVADTKTVALKPSNVTFEQAAAMTVVGSAAWIALMEKAKLRAGQSVLITGCLGSVGRLAVQIARMQGATVTGSCSAFGREEALAQGVSEVIDYRAFDIGSYRGRFAMIDDGLGFQLVPWSQGLVEKLGQHVSGAAVRTALPLCRTQRYAADRISS</sequence>
<accession>A0A4R3NIC0</accession>
<dbReference type="Gene3D" id="3.90.180.10">
    <property type="entry name" value="Medium-chain alcohol dehydrogenases, catalytic domain"/>
    <property type="match status" value="1"/>
</dbReference>
<dbReference type="GO" id="GO:0016491">
    <property type="term" value="F:oxidoreductase activity"/>
    <property type="evidence" value="ECO:0007669"/>
    <property type="project" value="InterPro"/>
</dbReference>
<dbReference type="Proteomes" id="UP000295097">
    <property type="component" value="Unassembled WGS sequence"/>
</dbReference>
<dbReference type="InterPro" id="IPR013154">
    <property type="entry name" value="ADH-like_N"/>
</dbReference>
<gene>
    <name evidence="2" type="ORF">EDC90_103825</name>
</gene>
<dbReference type="OrthoDB" id="5295340at2"/>